<name>A0A2N9XPD0_9NEIS</name>
<dbReference type="Proteomes" id="UP000231484">
    <property type="component" value="Unassembled WGS sequence"/>
</dbReference>
<evidence type="ECO:0000313" key="1">
    <source>
        <dbReference type="EMBL" id="PIT50185.1"/>
    </source>
</evidence>
<dbReference type="EMBL" id="MEIQ01000042">
    <property type="protein sequence ID" value="PIT50185.1"/>
    <property type="molecule type" value="Genomic_DNA"/>
</dbReference>
<gene>
    <name evidence="1" type="ORF">BHC48_07205</name>
</gene>
<proteinExistence type="predicted"/>
<comment type="caution">
    <text evidence="1">The sequence shown here is derived from an EMBL/GenBank/DDBJ whole genome shotgun (WGS) entry which is preliminary data.</text>
</comment>
<protein>
    <submittedName>
        <fullName evidence="1">Uncharacterized protein</fullName>
    </submittedName>
</protein>
<accession>A0A2N9XPD0</accession>
<dbReference type="AlphaFoldDB" id="A0A2N9XPD0"/>
<reference evidence="1 2" key="1">
    <citation type="journal article" date="2017" name="MBio">
        <title>Type VI secretion-mediated competition in the bee gut microbiome.</title>
        <authorList>
            <person name="Steele M.I."/>
            <person name="Kwong W.K."/>
            <person name="Powell J.E."/>
            <person name="Whiteley M."/>
            <person name="Moran N.A."/>
        </authorList>
    </citation>
    <scope>NUCLEOTIDE SEQUENCE [LARGE SCALE GENOMIC DNA]</scope>
    <source>
        <strain evidence="1 2">Occ4-2</strain>
    </source>
</reference>
<organism evidence="1 2">
    <name type="scientific">Snodgrassella alvi</name>
    <dbReference type="NCBI Taxonomy" id="1196083"/>
    <lineage>
        <taxon>Bacteria</taxon>
        <taxon>Pseudomonadati</taxon>
        <taxon>Pseudomonadota</taxon>
        <taxon>Betaproteobacteria</taxon>
        <taxon>Neisseriales</taxon>
        <taxon>Neisseriaceae</taxon>
        <taxon>Snodgrassella</taxon>
    </lineage>
</organism>
<evidence type="ECO:0000313" key="2">
    <source>
        <dbReference type="Proteomes" id="UP000231484"/>
    </source>
</evidence>
<sequence length="164" mass="19012">MIRYISKIFNHISRLINTNAVHVELKLYKHIQNDYSIKLTFKANGHIDEYNFYMVDDEFHRSESIKKAEDAIDWINQCYPLSFSDETENLNFDLLIFLFDKMGFPAYHSAVIGLTNDELGDELLLCVDNSSIECNAPTYLTVNHTQDGISQACNFLLEKHFAYA</sequence>